<keyword evidence="2" id="KW-0067">ATP-binding</keyword>
<feature type="domain" description="HRDC" evidence="1">
    <location>
        <begin position="77"/>
        <end position="156"/>
    </location>
</feature>
<dbReference type="GO" id="GO:0004386">
    <property type="term" value="F:helicase activity"/>
    <property type="evidence" value="ECO:0007669"/>
    <property type="project" value="UniProtKB-KW"/>
</dbReference>
<dbReference type="InterPro" id="IPR044876">
    <property type="entry name" value="HRDC_dom_sf"/>
</dbReference>
<dbReference type="RefSeq" id="WP_149887450.1">
    <property type="nucleotide sequence ID" value="NZ_CATXTW010000024.1"/>
</dbReference>
<dbReference type="InterPro" id="IPR010997">
    <property type="entry name" value="HRDC-like_sf"/>
</dbReference>
<reference evidence="2 3" key="1">
    <citation type="journal article" date="2019" name="Nat. Med.">
        <title>A library of human gut bacterial isolates paired with longitudinal multiomics data enables mechanistic microbiome research.</title>
        <authorList>
            <person name="Poyet M."/>
            <person name="Groussin M."/>
            <person name="Gibbons S.M."/>
            <person name="Avila-Pacheco J."/>
            <person name="Jiang X."/>
            <person name="Kearney S.M."/>
            <person name="Perrotta A.R."/>
            <person name="Berdy B."/>
            <person name="Zhao S."/>
            <person name="Lieberman T.D."/>
            <person name="Swanson P.K."/>
            <person name="Smith M."/>
            <person name="Roesemann S."/>
            <person name="Alexander J.E."/>
            <person name="Rich S.A."/>
            <person name="Livny J."/>
            <person name="Vlamakis H."/>
            <person name="Clish C."/>
            <person name="Bullock K."/>
            <person name="Deik A."/>
            <person name="Scott J."/>
            <person name="Pierce K.A."/>
            <person name="Xavier R.J."/>
            <person name="Alm E.J."/>
        </authorList>
    </citation>
    <scope>NUCLEOTIDE SEQUENCE [LARGE SCALE GENOMIC DNA]</scope>
    <source>
        <strain evidence="2 3">BIOML-A2</strain>
    </source>
</reference>
<sequence length="156" mass="17302">MRIKTFEIRVDPAFREHDERTVNEFLSAVRVPRLHCGCLRSRSAWMLLVIFNEETADEPAMRAALAGRHLPAGAELTPGECERFEALRVWRDRRAAEMGCKPFVIASNRDLLNVARSGAASPADLLSIAGFGSRRAERYGEEIAAVLGSVAEADFD</sequence>
<organism evidence="2 3">
    <name type="scientific">Alistipes shahii</name>
    <dbReference type="NCBI Taxonomy" id="328814"/>
    <lineage>
        <taxon>Bacteria</taxon>
        <taxon>Pseudomonadati</taxon>
        <taxon>Bacteroidota</taxon>
        <taxon>Bacteroidia</taxon>
        <taxon>Bacteroidales</taxon>
        <taxon>Rikenellaceae</taxon>
        <taxon>Alistipes</taxon>
    </lineage>
</organism>
<gene>
    <name evidence="2" type="ORF">F2Y13_09190</name>
</gene>
<keyword evidence="2" id="KW-0378">Hydrolase</keyword>
<dbReference type="Pfam" id="PF00570">
    <property type="entry name" value="HRDC"/>
    <property type="match status" value="1"/>
</dbReference>
<evidence type="ECO:0000259" key="1">
    <source>
        <dbReference type="PROSITE" id="PS50967"/>
    </source>
</evidence>
<dbReference type="EMBL" id="VVXK01000012">
    <property type="protein sequence ID" value="KAA2369154.1"/>
    <property type="molecule type" value="Genomic_DNA"/>
</dbReference>
<dbReference type="GO" id="GO:0000166">
    <property type="term" value="F:nucleotide binding"/>
    <property type="evidence" value="ECO:0007669"/>
    <property type="project" value="InterPro"/>
</dbReference>
<protein>
    <submittedName>
        <fullName evidence="2">DNA helicase II</fullName>
    </submittedName>
</protein>
<dbReference type="Proteomes" id="UP000323567">
    <property type="component" value="Unassembled WGS sequence"/>
</dbReference>
<dbReference type="SMART" id="SM00341">
    <property type="entry name" value="HRDC"/>
    <property type="match status" value="1"/>
</dbReference>
<dbReference type="PROSITE" id="PS50967">
    <property type="entry name" value="HRDC"/>
    <property type="match status" value="1"/>
</dbReference>
<accession>A0A5B3G6C3</accession>
<evidence type="ECO:0000313" key="2">
    <source>
        <dbReference type="EMBL" id="KAA2369154.1"/>
    </source>
</evidence>
<proteinExistence type="predicted"/>
<dbReference type="InterPro" id="IPR002121">
    <property type="entry name" value="HRDC_dom"/>
</dbReference>
<dbReference type="SUPFAM" id="SSF47819">
    <property type="entry name" value="HRDC-like"/>
    <property type="match status" value="1"/>
</dbReference>
<keyword evidence="2" id="KW-0547">Nucleotide-binding</keyword>
<keyword evidence="2" id="KW-0347">Helicase</keyword>
<name>A0A5B3G6C3_9BACT</name>
<dbReference type="AlphaFoldDB" id="A0A5B3G6C3"/>
<dbReference type="GO" id="GO:0003676">
    <property type="term" value="F:nucleic acid binding"/>
    <property type="evidence" value="ECO:0007669"/>
    <property type="project" value="InterPro"/>
</dbReference>
<dbReference type="Gene3D" id="1.10.150.80">
    <property type="entry name" value="HRDC domain"/>
    <property type="match status" value="1"/>
</dbReference>
<comment type="caution">
    <text evidence="2">The sequence shown here is derived from an EMBL/GenBank/DDBJ whole genome shotgun (WGS) entry which is preliminary data.</text>
</comment>
<evidence type="ECO:0000313" key="3">
    <source>
        <dbReference type="Proteomes" id="UP000323567"/>
    </source>
</evidence>